<feature type="compositionally biased region" description="Basic and acidic residues" evidence="1">
    <location>
        <begin position="1"/>
        <end position="16"/>
    </location>
</feature>
<name>A0A139AKE3_GONPJ</name>
<dbReference type="AlphaFoldDB" id="A0A139AKE3"/>
<evidence type="ECO:0000256" key="1">
    <source>
        <dbReference type="SAM" id="MobiDB-lite"/>
    </source>
</evidence>
<dbReference type="STRING" id="1344416.A0A139AKE3"/>
<feature type="region of interest" description="Disordered" evidence="1">
    <location>
        <begin position="1"/>
        <end position="23"/>
    </location>
</feature>
<organism evidence="2 3">
    <name type="scientific">Gonapodya prolifera (strain JEL478)</name>
    <name type="common">Monoblepharis prolifera</name>
    <dbReference type="NCBI Taxonomy" id="1344416"/>
    <lineage>
        <taxon>Eukaryota</taxon>
        <taxon>Fungi</taxon>
        <taxon>Fungi incertae sedis</taxon>
        <taxon>Chytridiomycota</taxon>
        <taxon>Chytridiomycota incertae sedis</taxon>
        <taxon>Monoblepharidomycetes</taxon>
        <taxon>Monoblepharidales</taxon>
        <taxon>Gonapodyaceae</taxon>
        <taxon>Gonapodya</taxon>
    </lineage>
</organism>
<reference evidence="2 3" key="1">
    <citation type="journal article" date="2015" name="Genome Biol. Evol.">
        <title>Phylogenomic analyses indicate that early fungi evolved digesting cell walls of algal ancestors of land plants.</title>
        <authorList>
            <person name="Chang Y."/>
            <person name="Wang S."/>
            <person name="Sekimoto S."/>
            <person name="Aerts A.L."/>
            <person name="Choi C."/>
            <person name="Clum A."/>
            <person name="LaButti K.M."/>
            <person name="Lindquist E.A."/>
            <person name="Yee Ngan C."/>
            <person name="Ohm R.A."/>
            <person name="Salamov A.A."/>
            <person name="Grigoriev I.V."/>
            <person name="Spatafora J.W."/>
            <person name="Berbee M.L."/>
        </authorList>
    </citation>
    <scope>NUCLEOTIDE SEQUENCE [LARGE SCALE GENOMIC DNA]</scope>
    <source>
        <strain evidence="2 3">JEL478</strain>
    </source>
</reference>
<dbReference type="PANTHER" id="PTHR46603:SF1">
    <property type="entry name" value="ABSCISSION_NOCUT CHECKPOINT REGULATOR"/>
    <property type="match status" value="1"/>
</dbReference>
<evidence type="ECO:0000313" key="3">
    <source>
        <dbReference type="Proteomes" id="UP000070544"/>
    </source>
</evidence>
<dbReference type="OrthoDB" id="5407799at2759"/>
<dbReference type="EMBL" id="KQ965749">
    <property type="protein sequence ID" value="KXS17014.1"/>
    <property type="molecule type" value="Genomic_DNA"/>
</dbReference>
<proteinExistence type="predicted"/>
<gene>
    <name evidence="2" type="ORF">M427DRAFT_154132</name>
</gene>
<dbReference type="Proteomes" id="UP000070544">
    <property type="component" value="Unassembled WGS sequence"/>
</dbReference>
<protein>
    <submittedName>
        <fullName evidence="2">Uncharacterized protein</fullName>
    </submittedName>
</protein>
<dbReference type="Pfam" id="PF22586">
    <property type="entry name" value="ANCHR-like_BBOX"/>
    <property type="match status" value="1"/>
</dbReference>
<accession>A0A139AKE3</accession>
<keyword evidence="3" id="KW-1185">Reference proteome</keyword>
<dbReference type="PANTHER" id="PTHR46603">
    <property type="entry name" value="ABSCISSION/NOCUT CHECKPOINT REGULATOR"/>
    <property type="match status" value="1"/>
</dbReference>
<dbReference type="Gene3D" id="4.10.830.40">
    <property type="match status" value="1"/>
</dbReference>
<evidence type="ECO:0000313" key="2">
    <source>
        <dbReference type="EMBL" id="KXS17014.1"/>
    </source>
</evidence>
<sequence length="259" mass="28996">MDPDLAERLKRLRGDPKPSPSQSELFAKLNELRESSTPNSLQPFCCPILSDELGTSHFTHIGDELLKNEILRGVLTANGNRTGNTLSALPFAHAPSSSVDPLEYVGLNISDSGVDDLLSSVMDEVNPDCRHASQAAIEERDLIQWKSFERSLLRSKLPLIQTPNTSTNSAKRDLKPNLANLPPPLSISLSDFFPNLGTEESKDVRNDLELWCRNCNEDAAIRCVKCKDNPFCQRCFKETHSDDLDFQKHCVRSVKRLKH</sequence>
<dbReference type="SUPFAM" id="SSF57845">
    <property type="entry name" value="B-box zinc-binding domain"/>
    <property type="match status" value="1"/>
</dbReference>